<name>A0A4R6XBX6_9GAMM</name>
<evidence type="ECO:0008006" key="3">
    <source>
        <dbReference type="Google" id="ProtNLM"/>
    </source>
</evidence>
<dbReference type="Proteomes" id="UP000295724">
    <property type="component" value="Unassembled WGS sequence"/>
</dbReference>
<evidence type="ECO:0000313" key="1">
    <source>
        <dbReference type="EMBL" id="TDR16742.1"/>
    </source>
</evidence>
<gene>
    <name evidence="1" type="ORF">C8D91_2648</name>
</gene>
<organism evidence="1 2">
    <name type="scientific">Marinicella litoralis</name>
    <dbReference type="NCBI Taxonomy" id="644220"/>
    <lineage>
        <taxon>Bacteria</taxon>
        <taxon>Pseudomonadati</taxon>
        <taxon>Pseudomonadota</taxon>
        <taxon>Gammaproteobacteria</taxon>
        <taxon>Lysobacterales</taxon>
        <taxon>Marinicellaceae</taxon>
        <taxon>Marinicella</taxon>
    </lineage>
</organism>
<protein>
    <recommendedName>
        <fullName evidence="3">Protein NO VEIN C-terminal domain-containing protein</fullName>
    </recommendedName>
</protein>
<dbReference type="EMBL" id="SNZB01000007">
    <property type="protein sequence ID" value="TDR16742.1"/>
    <property type="molecule type" value="Genomic_DNA"/>
</dbReference>
<keyword evidence="2" id="KW-1185">Reference proteome</keyword>
<reference evidence="1 2" key="1">
    <citation type="submission" date="2019-03" db="EMBL/GenBank/DDBJ databases">
        <title>Genomic Encyclopedia of Type Strains, Phase IV (KMG-IV): sequencing the most valuable type-strain genomes for metagenomic binning, comparative biology and taxonomic classification.</title>
        <authorList>
            <person name="Goeker M."/>
        </authorList>
    </citation>
    <scope>NUCLEOTIDE SEQUENCE [LARGE SCALE GENOMIC DNA]</scope>
    <source>
        <strain evidence="1 2">DSM 25488</strain>
    </source>
</reference>
<evidence type="ECO:0000313" key="2">
    <source>
        <dbReference type="Proteomes" id="UP000295724"/>
    </source>
</evidence>
<dbReference type="AlphaFoldDB" id="A0A4R6XBX6"/>
<sequence length="163" mass="19062">MNYLIQAVVLSLGKGHTLSNNTTEKEGVLFLLQNHTGFFKIDLDTKKHLLDTLKIDRRYLQSFDLIYIPNLKNQKVNSKLIKTYLEDIIFVELKTTKKYLPDNPKGFFFGATENEFNFGKLLGEKFFFCFVTLNEKAPSFVLLSIEELNSRIRNKRIQYQINL</sequence>
<dbReference type="RefSeq" id="WP_099020068.1">
    <property type="nucleotide sequence ID" value="NZ_NIHB01000005.1"/>
</dbReference>
<proteinExistence type="predicted"/>
<accession>A0A4R6XBX6</accession>
<comment type="caution">
    <text evidence="1">The sequence shown here is derived from an EMBL/GenBank/DDBJ whole genome shotgun (WGS) entry which is preliminary data.</text>
</comment>
<dbReference type="OrthoDB" id="1349264at2"/>